<evidence type="ECO:0000256" key="5">
    <source>
        <dbReference type="ARBA" id="ARBA00022884"/>
    </source>
</evidence>
<keyword evidence="3" id="KW-0677">Repeat</keyword>
<protein>
    <recommendedName>
        <fullName evidence="8">Flowering time control protein FCA</fullName>
    </recommendedName>
</protein>
<dbReference type="PROSITE" id="PS50020">
    <property type="entry name" value="WW_DOMAIN_2"/>
    <property type="match status" value="1"/>
</dbReference>
<feature type="region of interest" description="Disordered" evidence="10">
    <location>
        <begin position="485"/>
        <end position="509"/>
    </location>
</feature>
<keyword evidence="2" id="KW-0217">Developmental protein</keyword>
<dbReference type="AlphaFoldDB" id="A0A5B6ZCQ1"/>
<evidence type="ECO:0000256" key="1">
    <source>
        <dbReference type="ARBA" id="ARBA00004123"/>
    </source>
</evidence>
<dbReference type="PANTHER" id="PTHR24012">
    <property type="entry name" value="RNA BINDING PROTEIN"/>
    <property type="match status" value="1"/>
</dbReference>
<evidence type="ECO:0000256" key="4">
    <source>
        <dbReference type="ARBA" id="ARBA00022782"/>
    </source>
</evidence>
<evidence type="ECO:0000256" key="3">
    <source>
        <dbReference type="ARBA" id="ARBA00022737"/>
    </source>
</evidence>
<feature type="compositionally biased region" description="Polar residues" evidence="10">
    <location>
        <begin position="388"/>
        <end position="411"/>
    </location>
</feature>
<dbReference type="GO" id="GO:0003723">
    <property type="term" value="F:RNA binding"/>
    <property type="evidence" value="ECO:0007669"/>
    <property type="project" value="UniProtKB-UniRule"/>
</dbReference>
<organism evidence="13">
    <name type="scientific">Davidia involucrata</name>
    <name type="common">Dove tree</name>
    <dbReference type="NCBI Taxonomy" id="16924"/>
    <lineage>
        <taxon>Eukaryota</taxon>
        <taxon>Viridiplantae</taxon>
        <taxon>Streptophyta</taxon>
        <taxon>Embryophyta</taxon>
        <taxon>Tracheophyta</taxon>
        <taxon>Spermatophyta</taxon>
        <taxon>Magnoliopsida</taxon>
        <taxon>eudicotyledons</taxon>
        <taxon>Gunneridae</taxon>
        <taxon>Pentapetalae</taxon>
        <taxon>asterids</taxon>
        <taxon>Cornales</taxon>
        <taxon>Nyssaceae</taxon>
        <taxon>Davidia</taxon>
    </lineage>
</organism>
<dbReference type="GO" id="GO:0005634">
    <property type="term" value="C:nucleus"/>
    <property type="evidence" value="ECO:0007669"/>
    <property type="project" value="UniProtKB-SubCell"/>
</dbReference>
<feature type="compositionally biased region" description="Low complexity" evidence="10">
    <location>
        <begin position="635"/>
        <end position="652"/>
    </location>
</feature>
<keyword evidence="5 9" id="KW-0694">RNA-binding</keyword>
<dbReference type="EMBL" id="GHES01011225">
    <property type="protein sequence ID" value="MPA41784.1"/>
    <property type="molecule type" value="Transcribed_RNA"/>
</dbReference>
<dbReference type="InterPro" id="IPR035979">
    <property type="entry name" value="RBD_domain_sf"/>
</dbReference>
<feature type="compositionally biased region" description="Low complexity" evidence="10">
    <location>
        <begin position="488"/>
        <end position="509"/>
    </location>
</feature>
<feature type="region of interest" description="Disordered" evidence="10">
    <location>
        <begin position="1"/>
        <end position="119"/>
    </location>
</feature>
<feature type="domain" description="WW" evidence="11">
    <location>
        <begin position="596"/>
        <end position="629"/>
    </location>
</feature>
<feature type="compositionally biased region" description="Polar residues" evidence="10">
    <location>
        <begin position="342"/>
        <end position="352"/>
    </location>
</feature>
<keyword evidence="6" id="KW-0287">Flowering</keyword>
<comment type="subcellular location">
    <subcellularLocation>
        <location evidence="1">Nucleus</location>
    </subcellularLocation>
</comment>
<evidence type="ECO:0000256" key="2">
    <source>
        <dbReference type="ARBA" id="ARBA00022473"/>
    </source>
</evidence>
<dbReference type="Gene3D" id="2.20.70.10">
    <property type="match status" value="1"/>
</dbReference>
<dbReference type="InterPro" id="IPR036020">
    <property type="entry name" value="WW_dom_sf"/>
</dbReference>
<dbReference type="SUPFAM" id="SSF54928">
    <property type="entry name" value="RNA-binding domain, RBD"/>
    <property type="match status" value="2"/>
</dbReference>
<dbReference type="CDD" id="cd00201">
    <property type="entry name" value="WW"/>
    <property type="match status" value="1"/>
</dbReference>
<dbReference type="InterPro" id="IPR000504">
    <property type="entry name" value="RRM_dom"/>
</dbReference>
<gene>
    <name evidence="13" type="ORF">Din_011225</name>
</gene>
<dbReference type="GO" id="GO:0009908">
    <property type="term" value="P:flower development"/>
    <property type="evidence" value="ECO:0007669"/>
    <property type="project" value="UniProtKB-KW"/>
</dbReference>
<accession>A0A5B6ZCQ1</accession>
<feature type="compositionally biased region" description="Gly residues" evidence="10">
    <location>
        <begin position="67"/>
        <end position="90"/>
    </location>
</feature>
<dbReference type="GO" id="GO:1990904">
    <property type="term" value="C:ribonucleoprotein complex"/>
    <property type="evidence" value="ECO:0007669"/>
    <property type="project" value="InterPro"/>
</dbReference>
<feature type="compositionally biased region" description="Gly residues" evidence="10">
    <location>
        <begin position="44"/>
        <end position="54"/>
    </location>
</feature>
<evidence type="ECO:0000256" key="9">
    <source>
        <dbReference type="PROSITE-ProRule" id="PRU00176"/>
    </source>
</evidence>
<evidence type="ECO:0000256" key="7">
    <source>
        <dbReference type="ARBA" id="ARBA00023242"/>
    </source>
</evidence>
<evidence type="ECO:0000313" key="13">
    <source>
        <dbReference type="EMBL" id="MPA41784.1"/>
    </source>
</evidence>
<dbReference type="Pfam" id="PF00397">
    <property type="entry name" value="WW"/>
    <property type="match status" value="1"/>
</dbReference>
<feature type="region of interest" description="Disordered" evidence="10">
    <location>
        <begin position="289"/>
        <end position="411"/>
    </location>
</feature>
<feature type="compositionally biased region" description="Polar residues" evidence="10">
    <location>
        <begin position="688"/>
        <end position="704"/>
    </location>
</feature>
<evidence type="ECO:0000259" key="11">
    <source>
        <dbReference type="PROSITE" id="PS50020"/>
    </source>
</evidence>
<feature type="compositionally biased region" description="Low complexity" evidence="10">
    <location>
        <begin position="661"/>
        <end position="682"/>
    </location>
</feature>
<feature type="domain" description="RRM" evidence="12">
    <location>
        <begin position="211"/>
        <end position="291"/>
    </location>
</feature>
<sequence>MDRHRGDRYGNNPDSHSYRNSRGRSSDGPMNHHNRRSPNNYRGGFSGGSGGGGQHRPFDSPPRYPPGGSGGGGGGGGGFRPMGGGAGGFNSGHQMPLSGQKRGYPSSGRGGSPDHLDGGNFAKLFVGSVPRTATEEDIRPLFEEHGNVIEVALIKDKRTGQQQGCCFIKYATSEEADRAIRALHNQHTLPGGLGPIQVRYADGERERLVEYKLFVGSLNKQATEKEVEEIFSPYGRVEDVYLMRDELKQSRGCGFVKFSNREMAMAAINALSGSYTMGGCDQPLTVRFADPKRPRSGESRVGPAFGGPGFGPRFQAPGVRPTPNLGEPMRGHIPPNAWHPMSPQNLGPSSNAGIHGFGNQLPPRSGDAGGSLGGLGPSVDGSLPGLAVSSSTPQQLHPQTPSYSQTQTSHASLRQLGQLQIPQSGGQIPFSQAFPSQQLLGLGGQLSVSQPQVQQNASSATAQQAPLNTNLQPHSLSAIANQPQFPTPAQQQSLQPLHQSPSQLAQMLSQQTQTLQASFQSSQQAFSQLQQQLQLMQPSNQSIMPQQSSQAAKQQFPWAGIVPQTVASTPAIAPAADVPPATSAAPIIPVINQVVAPVKCNWTEHTSPDGYKYYYNTTTGESRWEKPEELALFEQQQQQQPQKPSVQQPQAQSHPQGLSMQQVPQTQQVSHQSQLQAQLQTQLRHPHQLQQTSLSSPYQASGVTGHQNMQEIGYLQQVAAGSINDPARVQQGLQAAQEWMWKNKPAGT</sequence>
<dbReference type="FunFam" id="3.30.70.330:FF:000374">
    <property type="entry name" value="Flowering time control protein FCA"/>
    <property type="match status" value="1"/>
</dbReference>
<evidence type="ECO:0000256" key="8">
    <source>
        <dbReference type="ARBA" id="ARBA00071861"/>
    </source>
</evidence>
<dbReference type="FunFam" id="3.30.70.330:FF:000332">
    <property type="entry name" value="flowering time control protein FCA isoform X2"/>
    <property type="match status" value="1"/>
</dbReference>
<keyword evidence="7" id="KW-0539">Nucleus</keyword>
<reference evidence="13" key="1">
    <citation type="submission" date="2019-08" db="EMBL/GenBank/DDBJ databases">
        <title>Reference gene set and small RNA set construction with multiple tissues from Davidia involucrata Baill.</title>
        <authorList>
            <person name="Yang H."/>
            <person name="Zhou C."/>
            <person name="Li G."/>
            <person name="Wang J."/>
            <person name="Gao P."/>
            <person name="Wang M."/>
            <person name="Wang R."/>
            <person name="Zhao Y."/>
        </authorList>
    </citation>
    <scope>NUCLEOTIDE SEQUENCE</scope>
    <source>
        <tissue evidence="13">Mixed with DoveR01_LX</tissue>
    </source>
</reference>
<evidence type="ECO:0000256" key="10">
    <source>
        <dbReference type="SAM" id="MobiDB-lite"/>
    </source>
</evidence>
<dbReference type="PROSITE" id="PS01159">
    <property type="entry name" value="WW_DOMAIN_1"/>
    <property type="match status" value="1"/>
</dbReference>
<dbReference type="SUPFAM" id="SSF51045">
    <property type="entry name" value="WW domain"/>
    <property type="match status" value="1"/>
</dbReference>
<feature type="compositionally biased region" description="Gly residues" evidence="10">
    <location>
        <begin position="367"/>
        <end position="376"/>
    </location>
</feature>
<keyword evidence="4" id="KW-0221">Differentiation</keyword>
<dbReference type="SMART" id="SM00360">
    <property type="entry name" value="RRM"/>
    <property type="match status" value="2"/>
</dbReference>
<dbReference type="InterPro" id="IPR001202">
    <property type="entry name" value="WW_dom"/>
</dbReference>
<dbReference type="InterPro" id="IPR002343">
    <property type="entry name" value="Hud_Sxl_RNA"/>
</dbReference>
<dbReference type="SMART" id="SM00456">
    <property type="entry name" value="WW"/>
    <property type="match status" value="1"/>
</dbReference>
<evidence type="ECO:0000259" key="12">
    <source>
        <dbReference type="PROSITE" id="PS50102"/>
    </source>
</evidence>
<dbReference type="PRINTS" id="PR00961">
    <property type="entry name" value="HUDSXLRNA"/>
</dbReference>
<feature type="region of interest" description="Disordered" evidence="10">
    <location>
        <begin position="633"/>
        <end position="704"/>
    </location>
</feature>
<feature type="compositionally biased region" description="Low complexity" evidence="10">
    <location>
        <begin position="377"/>
        <end position="386"/>
    </location>
</feature>
<feature type="compositionally biased region" description="Basic and acidic residues" evidence="10">
    <location>
        <begin position="289"/>
        <end position="298"/>
    </location>
</feature>
<proteinExistence type="predicted"/>
<feature type="domain" description="RRM" evidence="12">
    <location>
        <begin position="122"/>
        <end position="203"/>
    </location>
</feature>
<name>A0A5B6ZCQ1_DAVIN</name>
<dbReference type="Pfam" id="PF00076">
    <property type="entry name" value="RRM_1"/>
    <property type="match status" value="2"/>
</dbReference>
<dbReference type="GO" id="GO:0030154">
    <property type="term" value="P:cell differentiation"/>
    <property type="evidence" value="ECO:0007669"/>
    <property type="project" value="UniProtKB-KW"/>
</dbReference>
<dbReference type="Gene3D" id="3.30.70.330">
    <property type="match status" value="2"/>
</dbReference>
<dbReference type="PROSITE" id="PS50102">
    <property type="entry name" value="RRM"/>
    <property type="match status" value="2"/>
</dbReference>
<dbReference type="InterPro" id="IPR012677">
    <property type="entry name" value="Nucleotide-bd_a/b_plait_sf"/>
</dbReference>
<evidence type="ECO:0000256" key="6">
    <source>
        <dbReference type="ARBA" id="ARBA00023089"/>
    </source>
</evidence>